<evidence type="ECO:0000313" key="2">
    <source>
        <dbReference type="Proteomes" id="UP000184041"/>
    </source>
</evidence>
<sequence>MIIFPNANLFLIPELYVLLVKHRSGSLPELSLSDMVKSTAGPPN</sequence>
<evidence type="ECO:0000313" key="1">
    <source>
        <dbReference type="EMBL" id="SHF06960.1"/>
    </source>
</evidence>
<dbReference type="STRING" id="1194090.SAMN05443144_105106"/>
<proteinExistence type="predicted"/>
<dbReference type="AlphaFoldDB" id="A0A1M4YME9"/>
<organism evidence="1 2">
    <name type="scientific">Fodinibius roseus</name>
    <dbReference type="NCBI Taxonomy" id="1194090"/>
    <lineage>
        <taxon>Bacteria</taxon>
        <taxon>Pseudomonadati</taxon>
        <taxon>Balneolota</taxon>
        <taxon>Balneolia</taxon>
        <taxon>Balneolales</taxon>
        <taxon>Balneolaceae</taxon>
        <taxon>Fodinibius</taxon>
    </lineage>
</organism>
<dbReference type="EMBL" id="FQUS01000005">
    <property type="protein sequence ID" value="SHF06960.1"/>
    <property type="molecule type" value="Genomic_DNA"/>
</dbReference>
<dbReference type="Proteomes" id="UP000184041">
    <property type="component" value="Unassembled WGS sequence"/>
</dbReference>
<reference evidence="1 2" key="1">
    <citation type="submission" date="2016-11" db="EMBL/GenBank/DDBJ databases">
        <authorList>
            <person name="Jaros S."/>
            <person name="Januszkiewicz K."/>
            <person name="Wedrychowicz H."/>
        </authorList>
    </citation>
    <scope>NUCLEOTIDE SEQUENCE [LARGE SCALE GENOMIC DNA]</scope>
    <source>
        <strain evidence="1 2">DSM 21986</strain>
    </source>
</reference>
<gene>
    <name evidence="1" type="ORF">SAMN05443144_105106</name>
</gene>
<name>A0A1M4YME9_9BACT</name>
<protein>
    <submittedName>
        <fullName evidence="1">Uncharacterized protein</fullName>
    </submittedName>
</protein>
<keyword evidence="2" id="KW-1185">Reference proteome</keyword>
<accession>A0A1M4YME9</accession>